<dbReference type="PANTHER" id="PTHR39104:SF1">
    <property type="entry name" value="AMINO ACID-LIGASE"/>
    <property type="match status" value="1"/>
</dbReference>
<accession>A0A835I9G3</accession>
<dbReference type="Proteomes" id="UP000631114">
    <property type="component" value="Unassembled WGS sequence"/>
</dbReference>
<proteinExistence type="predicted"/>
<comment type="caution">
    <text evidence="2">The sequence shown here is derived from an EMBL/GenBank/DDBJ whole genome shotgun (WGS) entry which is preliminary data.</text>
</comment>
<name>A0A835I9G3_9MAGN</name>
<organism evidence="2 3">
    <name type="scientific">Coptis chinensis</name>
    <dbReference type="NCBI Taxonomy" id="261450"/>
    <lineage>
        <taxon>Eukaryota</taxon>
        <taxon>Viridiplantae</taxon>
        <taxon>Streptophyta</taxon>
        <taxon>Embryophyta</taxon>
        <taxon>Tracheophyta</taxon>
        <taxon>Spermatophyta</taxon>
        <taxon>Magnoliopsida</taxon>
        <taxon>Ranunculales</taxon>
        <taxon>Ranunculaceae</taxon>
        <taxon>Coptidoideae</taxon>
        <taxon>Coptis</taxon>
    </lineage>
</organism>
<gene>
    <name evidence="2" type="ORF">IFM89_034941</name>
</gene>
<dbReference type="PANTHER" id="PTHR39104">
    <property type="entry name" value="AMINO ACID-LIGASE"/>
    <property type="match status" value="1"/>
</dbReference>
<evidence type="ECO:0000313" key="3">
    <source>
        <dbReference type="Proteomes" id="UP000631114"/>
    </source>
</evidence>
<evidence type="ECO:0000256" key="1">
    <source>
        <dbReference type="SAM" id="MobiDB-lite"/>
    </source>
</evidence>
<keyword evidence="3" id="KW-1185">Reference proteome</keyword>
<feature type="region of interest" description="Disordered" evidence="1">
    <location>
        <begin position="151"/>
        <end position="205"/>
    </location>
</feature>
<protein>
    <submittedName>
        <fullName evidence="2">Uncharacterized protein</fullName>
    </submittedName>
</protein>
<reference evidence="2 3" key="1">
    <citation type="submission" date="2020-10" db="EMBL/GenBank/DDBJ databases">
        <title>The Coptis chinensis genome and diversification of protoberbering-type alkaloids.</title>
        <authorList>
            <person name="Wang B."/>
            <person name="Shu S."/>
            <person name="Song C."/>
            <person name="Liu Y."/>
        </authorList>
    </citation>
    <scope>NUCLEOTIDE SEQUENCE [LARGE SCALE GENOMIC DNA]</scope>
    <source>
        <strain evidence="2">HL-2020</strain>
        <tissue evidence="2">Leaf</tissue>
    </source>
</reference>
<evidence type="ECO:0000313" key="2">
    <source>
        <dbReference type="EMBL" id="KAF9611758.1"/>
    </source>
</evidence>
<dbReference type="OrthoDB" id="751983at2759"/>
<sequence length="229" mass="25448">MSESGRRSSSRRRIVKLLCPSVSKQCVEEVVVSEDEKVDMGFISRFFGLDPGAATVKLNRHLIGSSSLTWKSLLSFFASRGFPTGSTDNNDPIIVHGKLYNSGTKRRSECLDTEKWDKQSTPQDFFSKRLNTELERANFFKKIKMEPNDAGICNPSNGKDGDCQTTRGNGLGLLKRKPSLEDNNPLKKSRIVEGSSGSEPGLSKSISRTQLGHRCISGNKRQREGEMIM</sequence>
<dbReference type="AlphaFoldDB" id="A0A835I9G3"/>
<dbReference type="EMBL" id="JADFTS010000004">
    <property type="protein sequence ID" value="KAF9611758.1"/>
    <property type="molecule type" value="Genomic_DNA"/>
</dbReference>